<keyword evidence="1" id="KW-0732">Signal</keyword>
<accession>A0ABS2NYQ3</accession>
<evidence type="ECO:0000259" key="2">
    <source>
        <dbReference type="SMART" id="SM00460"/>
    </source>
</evidence>
<dbReference type="PROSITE" id="PS51257">
    <property type="entry name" value="PROKAR_LIPOPROTEIN"/>
    <property type="match status" value="1"/>
</dbReference>
<sequence>MKREKRYFHTLFLVISSTLILSACSDTNASTPKKETQAEQKEENIYEKLVKEKNKELELEPLQLTTYSEEVGATMKAPVYKEFYANGKVDIEGNIKKHSELKSDFVWIKVQSDEDGPTGNKMEYYTPIKDGKFKQSLPFFNGEGEYRVTVQLPSTDQENYYYDIATFTVHNVNPDAEYPVAYTPFAYDAELELDSQEGFLKGKEVFLLEGKAGNLANNSETIMIRLNKDTESWTHVIPVEDGAFSYDIPLLYGKGIHKLEVMVPDAERENYYQTATTLYIDNESDRMMSPIDFSDIYRDRGVTLDTPQFGGDETDGIYTVKGSIDPKAEFGPETSHIFISSKKDGDEALDVIPVEDFQFDGSFHLRFGPGTYEVTLSVPEIKEENSDTFRYWGFAKFEVTSTGEDKRDLLPSRGVQSDAPEIISLAQELTEGKTTQRDQGKAIYDYVAKNVTYDVDKFNNDLFEWDDSALKTLDKKTGVCQDYAYLTIALLRASGIEARYVEGMAGSPWPGRHAWVEANLDGQWITMDPTWGAGYVDNDDKFVAAFKEEYFDPKPAEFKKTHSRTGVKY</sequence>
<evidence type="ECO:0000313" key="4">
    <source>
        <dbReference type="Proteomes" id="UP000737402"/>
    </source>
</evidence>
<dbReference type="InterPro" id="IPR002931">
    <property type="entry name" value="Transglutaminase-like"/>
</dbReference>
<dbReference type="SUPFAM" id="SSF54001">
    <property type="entry name" value="Cysteine proteinases"/>
    <property type="match status" value="1"/>
</dbReference>
<feature type="domain" description="Transglutaminase-like" evidence="2">
    <location>
        <begin position="472"/>
        <end position="531"/>
    </location>
</feature>
<comment type="caution">
    <text evidence="3">The sequence shown here is derived from an EMBL/GenBank/DDBJ whole genome shotgun (WGS) entry which is preliminary data.</text>
</comment>
<dbReference type="InterPro" id="IPR038765">
    <property type="entry name" value="Papain-like_cys_pep_sf"/>
</dbReference>
<evidence type="ECO:0000313" key="3">
    <source>
        <dbReference type="EMBL" id="MBM7619803.1"/>
    </source>
</evidence>
<dbReference type="EMBL" id="JAFBED010000003">
    <property type="protein sequence ID" value="MBM7619803.1"/>
    <property type="molecule type" value="Genomic_DNA"/>
</dbReference>
<dbReference type="Gene3D" id="3.10.620.30">
    <property type="match status" value="1"/>
</dbReference>
<dbReference type="PANTHER" id="PTHR33490">
    <property type="entry name" value="BLR5614 PROTEIN-RELATED"/>
    <property type="match status" value="1"/>
</dbReference>
<protein>
    <recommendedName>
        <fullName evidence="2">Transglutaminase-like domain-containing protein</fullName>
    </recommendedName>
</protein>
<keyword evidence="4" id="KW-1185">Reference proteome</keyword>
<gene>
    <name evidence="3" type="ORF">JOC95_001655</name>
</gene>
<evidence type="ECO:0000256" key="1">
    <source>
        <dbReference type="SAM" id="SignalP"/>
    </source>
</evidence>
<organism evidence="3 4">
    <name type="scientific">Sutcliffiella tianshenii</name>
    <dbReference type="NCBI Taxonomy" id="1463404"/>
    <lineage>
        <taxon>Bacteria</taxon>
        <taxon>Bacillati</taxon>
        <taxon>Bacillota</taxon>
        <taxon>Bacilli</taxon>
        <taxon>Bacillales</taxon>
        <taxon>Bacillaceae</taxon>
        <taxon>Sutcliffiella</taxon>
    </lineage>
</organism>
<dbReference type="SMART" id="SM00460">
    <property type="entry name" value="TGc"/>
    <property type="match status" value="1"/>
</dbReference>
<feature type="signal peptide" evidence="1">
    <location>
        <begin position="1"/>
        <end position="23"/>
    </location>
</feature>
<dbReference type="Pfam" id="PF01841">
    <property type="entry name" value="Transglut_core"/>
    <property type="match status" value="1"/>
</dbReference>
<dbReference type="RefSeq" id="WP_204415052.1">
    <property type="nucleotide sequence ID" value="NZ_JAFBED010000003.1"/>
</dbReference>
<feature type="chain" id="PRO_5045166568" description="Transglutaminase-like domain-containing protein" evidence="1">
    <location>
        <begin position="24"/>
        <end position="569"/>
    </location>
</feature>
<name>A0ABS2NYQ3_9BACI</name>
<dbReference type="Proteomes" id="UP000737402">
    <property type="component" value="Unassembled WGS sequence"/>
</dbReference>
<proteinExistence type="predicted"/>
<reference evidence="3 4" key="1">
    <citation type="submission" date="2021-01" db="EMBL/GenBank/DDBJ databases">
        <title>Genomic Encyclopedia of Type Strains, Phase IV (KMG-IV): sequencing the most valuable type-strain genomes for metagenomic binning, comparative biology and taxonomic classification.</title>
        <authorList>
            <person name="Goeker M."/>
        </authorList>
    </citation>
    <scope>NUCLEOTIDE SEQUENCE [LARGE SCALE GENOMIC DNA]</scope>
    <source>
        <strain evidence="3 4">DSM 25879</strain>
    </source>
</reference>